<dbReference type="PANTHER" id="PTHR10579:SF177">
    <property type="entry name" value="CALCIUM-ACTIVATED CHLORIDE CHANNEL REGULATOR 4-LIKE PROTEIN"/>
    <property type="match status" value="1"/>
</dbReference>
<evidence type="ECO:0000256" key="1">
    <source>
        <dbReference type="SAM" id="MobiDB-lite"/>
    </source>
</evidence>
<dbReference type="Proteomes" id="UP000507470">
    <property type="component" value="Unassembled WGS sequence"/>
</dbReference>
<feature type="region of interest" description="Disordered" evidence="1">
    <location>
        <begin position="916"/>
        <end position="939"/>
    </location>
</feature>
<dbReference type="InterPro" id="IPR002035">
    <property type="entry name" value="VWF_A"/>
</dbReference>
<keyword evidence="2" id="KW-0472">Membrane</keyword>
<feature type="compositionally biased region" description="Basic and acidic residues" evidence="1">
    <location>
        <begin position="916"/>
        <end position="925"/>
    </location>
</feature>
<protein>
    <recommendedName>
        <fullName evidence="4">VWFA domain-containing protein</fullName>
    </recommendedName>
</protein>
<evidence type="ECO:0000256" key="2">
    <source>
        <dbReference type="SAM" id="Phobius"/>
    </source>
</evidence>
<dbReference type="InterPro" id="IPR051266">
    <property type="entry name" value="CLCR"/>
</dbReference>
<dbReference type="Pfam" id="PF00092">
    <property type="entry name" value="VWA"/>
    <property type="match status" value="1"/>
</dbReference>
<reference evidence="5 6" key="1">
    <citation type="submission" date="2020-06" db="EMBL/GenBank/DDBJ databases">
        <authorList>
            <person name="Li R."/>
            <person name="Bekaert M."/>
        </authorList>
    </citation>
    <scope>NUCLEOTIDE SEQUENCE [LARGE SCALE GENOMIC DNA]</scope>
    <source>
        <strain evidence="6">wild</strain>
    </source>
</reference>
<dbReference type="EMBL" id="CACVKT020009704">
    <property type="protein sequence ID" value="CAC5422975.1"/>
    <property type="molecule type" value="Genomic_DNA"/>
</dbReference>
<evidence type="ECO:0000313" key="6">
    <source>
        <dbReference type="Proteomes" id="UP000507470"/>
    </source>
</evidence>
<dbReference type="OrthoDB" id="10021899at2759"/>
<evidence type="ECO:0000313" key="5">
    <source>
        <dbReference type="EMBL" id="CAC5422975.1"/>
    </source>
</evidence>
<feature type="chain" id="PRO_5027098101" description="VWFA domain-containing protein" evidence="3">
    <location>
        <begin position="24"/>
        <end position="952"/>
    </location>
</feature>
<dbReference type="PROSITE" id="PS50234">
    <property type="entry name" value="VWFA"/>
    <property type="match status" value="1"/>
</dbReference>
<dbReference type="AlphaFoldDB" id="A0A6J8ETZ6"/>
<keyword evidence="3" id="KW-0732">Signal</keyword>
<dbReference type="SMART" id="SM00327">
    <property type="entry name" value="VWA"/>
    <property type="match status" value="1"/>
</dbReference>
<feature type="transmembrane region" description="Helical" evidence="2">
    <location>
        <begin position="886"/>
        <end position="908"/>
    </location>
</feature>
<keyword evidence="2" id="KW-0812">Transmembrane</keyword>
<organism evidence="5 6">
    <name type="scientific">Mytilus coruscus</name>
    <name type="common">Sea mussel</name>
    <dbReference type="NCBI Taxonomy" id="42192"/>
    <lineage>
        <taxon>Eukaryota</taxon>
        <taxon>Metazoa</taxon>
        <taxon>Spiralia</taxon>
        <taxon>Lophotrochozoa</taxon>
        <taxon>Mollusca</taxon>
        <taxon>Bivalvia</taxon>
        <taxon>Autobranchia</taxon>
        <taxon>Pteriomorphia</taxon>
        <taxon>Mytilida</taxon>
        <taxon>Mytiloidea</taxon>
        <taxon>Mytilidae</taxon>
        <taxon>Mytilinae</taxon>
        <taxon>Mytilus</taxon>
    </lineage>
</organism>
<proteinExistence type="predicted"/>
<keyword evidence="2" id="KW-1133">Transmembrane helix</keyword>
<dbReference type="Pfam" id="PF08434">
    <property type="entry name" value="CLCA"/>
    <property type="match status" value="1"/>
</dbReference>
<sequence length="952" mass="103971">MRIIILGILILTSVLLSSDTTVATQLPITVSQNGYSGLTVAISDSISENVALIQKLKDWITAASRVLYKASKYQLYYKDVTIVLPKTWSIQSSYKKISGLKFSRAHVRIDDEENPVVGKVPYVFGQTECGKQGQYMHLTTYLLFAGELAGFGEIGDVFIHEWGHLRWGLFDEYASFEEAGLESPSAFYLDDGTWKPTRCTEEVTGRNINMFTGAPCTVTEDGIPEKDCVFIADKDSSATASLMGQQNVLKMEEFCDTDESSTGSKLRHNSQAANNQNIKCNSRSAWEVMREHDDFKGNTPGSPSFDTTPDFTIEVETDQRICLLLDISGSMQKNNRNSKMYTAASNFLLNMVADGTSVGVATFNNIGRVVHEMLTISSQSDRQQLVTSLPTTTGGTTSIGAGLLTCITALNSSSEGLEGSMIYLVTDGEESRAPYIADVQPVITTSGVIVNTLALGNESDTQLGGISRASGGQSFYYSEDEDSTVLTDAFAAAVADTSSDMLIQIESKSFSLSSTQSFEHSITIDATVGRDTILQITSSESNDIEISVTGPDQTIHTEINSTFGITTVKIPNIAQSGSYKVSVTTASNSMIPGVLNVQSKVRVPGETTARLSVWLSDDTHVYGSDSTTVVYVAVLKGMAPVLKCDVTASLEGYDASTVQLHDNGIGSDSRENDGIYSAYVFSNNFKRNGRHTLKISGQNTNNRAEILKSKEKSNTFPYYSGLTTELVGNFQRVILSSEISVTNYTATQLTDNIKPAKITTLKLKSVQLKGDKLQIILLWKAIGDDLDVGTASEYDFRISDSFSKIKQQPEQCTKLTNNVPIPKLAGSTEQYLVTIDDDSLTKYIVVRAIDDVGSKGDYSNIVSVSKLTDPSWTSEAINTVNLTETFVSGSLALAILLVMMILGLCLKVRSSKTNDQKKLINEKKNQNQKPGKRGSSNKHHYRYEYKNRNYIV</sequence>
<dbReference type="SUPFAM" id="SSF53300">
    <property type="entry name" value="vWA-like"/>
    <property type="match status" value="1"/>
</dbReference>
<keyword evidence="6" id="KW-1185">Reference proteome</keyword>
<gene>
    <name evidence="5" type="ORF">MCOR_54985</name>
</gene>
<feature type="domain" description="VWFA" evidence="4">
    <location>
        <begin position="320"/>
        <end position="494"/>
    </location>
</feature>
<dbReference type="PANTHER" id="PTHR10579">
    <property type="entry name" value="CALCIUM-ACTIVATED CHLORIDE CHANNEL REGULATOR"/>
    <property type="match status" value="1"/>
</dbReference>
<name>A0A6J8ETZ6_MYTCO</name>
<accession>A0A6J8ETZ6</accession>
<feature type="signal peptide" evidence="3">
    <location>
        <begin position="1"/>
        <end position="23"/>
    </location>
</feature>
<evidence type="ECO:0000256" key="3">
    <source>
        <dbReference type="SAM" id="SignalP"/>
    </source>
</evidence>
<evidence type="ECO:0000259" key="4">
    <source>
        <dbReference type="PROSITE" id="PS50234"/>
    </source>
</evidence>
<feature type="compositionally biased region" description="Basic residues" evidence="1">
    <location>
        <begin position="930"/>
        <end position="939"/>
    </location>
</feature>
<dbReference type="InterPro" id="IPR036465">
    <property type="entry name" value="vWFA_dom_sf"/>
</dbReference>
<dbReference type="InterPro" id="IPR013642">
    <property type="entry name" value="CLCA_N"/>
</dbReference>
<dbReference type="CDD" id="cd00198">
    <property type="entry name" value="vWFA"/>
    <property type="match status" value="1"/>
</dbReference>
<dbReference type="Gene3D" id="3.40.50.410">
    <property type="entry name" value="von Willebrand factor, type A domain"/>
    <property type="match status" value="1"/>
</dbReference>